<dbReference type="PROSITE" id="PS50850">
    <property type="entry name" value="MFS"/>
    <property type="match status" value="1"/>
</dbReference>
<dbReference type="STRING" id="1395513.P343_02605"/>
<evidence type="ECO:0000256" key="5">
    <source>
        <dbReference type="ARBA" id="ARBA00022989"/>
    </source>
</evidence>
<dbReference type="SUPFAM" id="SSF103473">
    <property type="entry name" value="MFS general substrate transporter"/>
    <property type="match status" value="1"/>
</dbReference>
<dbReference type="GO" id="GO:0022857">
    <property type="term" value="F:transmembrane transporter activity"/>
    <property type="evidence" value="ECO:0007669"/>
    <property type="project" value="InterPro"/>
</dbReference>
<dbReference type="RefSeq" id="WP_023508830.1">
    <property type="nucleotide sequence ID" value="NZ_AWTC01000002.1"/>
</dbReference>
<evidence type="ECO:0000256" key="4">
    <source>
        <dbReference type="ARBA" id="ARBA00022692"/>
    </source>
</evidence>
<dbReference type="EMBL" id="AWTC01000002">
    <property type="protein sequence ID" value="EST13003.1"/>
    <property type="molecule type" value="Genomic_DNA"/>
</dbReference>
<dbReference type="eggNOG" id="COG2211">
    <property type="taxonomic scope" value="Bacteria"/>
</dbReference>
<feature type="transmembrane region" description="Helical" evidence="7">
    <location>
        <begin position="286"/>
        <end position="304"/>
    </location>
</feature>
<protein>
    <submittedName>
        <fullName evidence="9">MFS transporter</fullName>
    </submittedName>
</protein>
<keyword evidence="4 7" id="KW-0812">Transmembrane</keyword>
<keyword evidence="10" id="KW-1185">Reference proteome</keyword>
<dbReference type="PANTHER" id="PTHR23513">
    <property type="entry name" value="INTEGRAL MEMBRANE EFFLUX PROTEIN-RELATED"/>
    <property type="match status" value="1"/>
</dbReference>
<dbReference type="InterPro" id="IPR036259">
    <property type="entry name" value="MFS_trans_sf"/>
</dbReference>
<gene>
    <name evidence="9" type="ORF">P343_02605</name>
</gene>
<evidence type="ECO:0000256" key="1">
    <source>
        <dbReference type="ARBA" id="ARBA00004651"/>
    </source>
</evidence>
<feature type="transmembrane region" description="Helical" evidence="7">
    <location>
        <begin position="43"/>
        <end position="63"/>
    </location>
</feature>
<feature type="transmembrane region" description="Helical" evidence="7">
    <location>
        <begin position="221"/>
        <end position="243"/>
    </location>
</feature>
<dbReference type="Gene3D" id="1.20.1250.20">
    <property type="entry name" value="MFS general substrate transporter like domains"/>
    <property type="match status" value="1"/>
</dbReference>
<feature type="transmembrane region" description="Helical" evidence="7">
    <location>
        <begin position="378"/>
        <end position="396"/>
    </location>
</feature>
<keyword evidence="6 7" id="KW-0472">Membrane</keyword>
<evidence type="ECO:0000256" key="3">
    <source>
        <dbReference type="ARBA" id="ARBA00022475"/>
    </source>
</evidence>
<feature type="transmembrane region" description="Helical" evidence="7">
    <location>
        <begin position="310"/>
        <end position="331"/>
    </location>
</feature>
<evidence type="ECO:0000313" key="9">
    <source>
        <dbReference type="EMBL" id="EST13003.1"/>
    </source>
</evidence>
<dbReference type="InterPro" id="IPR020846">
    <property type="entry name" value="MFS_dom"/>
</dbReference>
<dbReference type="OrthoDB" id="2351575at2"/>
<keyword evidence="3" id="KW-1003">Cell membrane</keyword>
<dbReference type="Proteomes" id="UP000018296">
    <property type="component" value="Unassembled WGS sequence"/>
</dbReference>
<dbReference type="InterPro" id="IPR011701">
    <property type="entry name" value="MFS"/>
</dbReference>
<feature type="transmembrane region" description="Helical" evidence="7">
    <location>
        <begin position="255"/>
        <end position="274"/>
    </location>
</feature>
<accession>V6IZJ9</accession>
<proteinExistence type="predicted"/>
<comment type="subcellular location">
    <subcellularLocation>
        <location evidence="1">Cell membrane</location>
        <topology evidence="1">Multi-pass membrane protein</topology>
    </subcellularLocation>
</comment>
<keyword evidence="2" id="KW-0813">Transport</keyword>
<evidence type="ECO:0000256" key="7">
    <source>
        <dbReference type="SAM" id="Phobius"/>
    </source>
</evidence>
<feature type="transmembrane region" description="Helical" evidence="7">
    <location>
        <begin position="352"/>
        <end position="372"/>
    </location>
</feature>
<dbReference type="PATRIC" id="fig|1395513.3.peg.528"/>
<evidence type="ECO:0000256" key="2">
    <source>
        <dbReference type="ARBA" id="ARBA00022448"/>
    </source>
</evidence>
<feature type="transmembrane region" description="Helical" evidence="7">
    <location>
        <begin position="6"/>
        <end position="31"/>
    </location>
</feature>
<reference evidence="9 10" key="1">
    <citation type="journal article" date="2013" name="Genome Announc.">
        <title>Genome Sequence of Sporolactobacillus laevolacticus DSM442, an Efficient Polymer-Grade D-Lactate Producer from Agricultural Waste Cottonseed as a Nitrogen Source.</title>
        <authorList>
            <person name="Wang H."/>
            <person name="Wang L."/>
            <person name="Ju J."/>
            <person name="Yu B."/>
            <person name="Ma Y."/>
        </authorList>
    </citation>
    <scope>NUCLEOTIDE SEQUENCE [LARGE SCALE GENOMIC DNA]</scope>
    <source>
        <strain evidence="9 10">DSM 442</strain>
    </source>
</reference>
<feature type="transmembrane region" description="Helical" evidence="7">
    <location>
        <begin position="166"/>
        <end position="185"/>
    </location>
</feature>
<feature type="transmembrane region" description="Helical" evidence="7">
    <location>
        <begin position="83"/>
        <end position="112"/>
    </location>
</feature>
<evidence type="ECO:0000259" key="8">
    <source>
        <dbReference type="PROSITE" id="PS50850"/>
    </source>
</evidence>
<dbReference type="PANTHER" id="PTHR23513:SF19">
    <property type="entry name" value="MAJOR FACILITATOR SUPERFAMILY (MFS) PROFILE DOMAIN-CONTAINING PROTEIN"/>
    <property type="match status" value="1"/>
</dbReference>
<keyword evidence="5 7" id="KW-1133">Transmembrane helix</keyword>
<organism evidence="9 10">
    <name type="scientific">Sporolactobacillus laevolacticus DSM 442</name>
    <dbReference type="NCBI Taxonomy" id="1395513"/>
    <lineage>
        <taxon>Bacteria</taxon>
        <taxon>Bacillati</taxon>
        <taxon>Bacillota</taxon>
        <taxon>Bacilli</taxon>
        <taxon>Bacillales</taxon>
        <taxon>Sporolactobacillaceae</taxon>
        <taxon>Sporolactobacillus</taxon>
    </lineage>
</organism>
<dbReference type="AlphaFoldDB" id="V6IZJ9"/>
<feature type="domain" description="Major facilitator superfamily (MFS) profile" evidence="8">
    <location>
        <begin position="219"/>
        <end position="406"/>
    </location>
</feature>
<evidence type="ECO:0000256" key="6">
    <source>
        <dbReference type="ARBA" id="ARBA00023136"/>
    </source>
</evidence>
<dbReference type="CDD" id="cd06173">
    <property type="entry name" value="MFS_MefA_like"/>
    <property type="match status" value="1"/>
</dbReference>
<comment type="caution">
    <text evidence="9">The sequence shown here is derived from an EMBL/GenBank/DDBJ whole genome shotgun (WGS) entry which is preliminary data.</text>
</comment>
<evidence type="ECO:0000313" key="10">
    <source>
        <dbReference type="Proteomes" id="UP000018296"/>
    </source>
</evidence>
<dbReference type="Pfam" id="PF07690">
    <property type="entry name" value="MFS_1"/>
    <property type="match status" value="2"/>
</dbReference>
<dbReference type="GO" id="GO:0005886">
    <property type="term" value="C:plasma membrane"/>
    <property type="evidence" value="ECO:0007669"/>
    <property type="project" value="UniProtKB-SubCell"/>
</dbReference>
<name>V6IZJ9_9BACL</name>
<sequence length="406" mass="44607">MKKKGFQFLWIGQSLANFGDVLYIVGLMALIYRLTGSAGNMAIVPFLSTASRFISALIAPIILDRLGLKGALVSSQFCKTFLLFLFSFLSLLPASAQNVIIIFAFVVLISFLDGWATPARSAMVPLLVSEHKLMAANSCLSMLDQTMAMSGWALGGLLATRFGASFLIGVTLVLFCLSSFCMVLIRIVNSCPPEKDDDERSKWARMKEGWLTVWHTPALRVIFAIDSLCSLADVVWIAAIIYVFVDQALHVDSSWWGYINFSFFAGLMLASFFGVRWSETLNKHSASVATTGTLLTGIMTLIFGMNTLPILALILTVVYGIAVQFKTIVFLTIEQKCAPPDQLAKVYAAQDALLSILFGVGSLLFGFLADYLGVRSVFFLSALLLITAFFLLLTWGKNLNRQRVVK</sequence>